<dbReference type="Proteomes" id="UP001291653">
    <property type="component" value="Unassembled WGS sequence"/>
</dbReference>
<evidence type="ECO:0000313" key="2">
    <source>
        <dbReference type="EMBL" id="GLF97934.1"/>
    </source>
</evidence>
<reference evidence="2 3" key="1">
    <citation type="submission" date="2022-10" db="EMBL/GenBank/DDBJ databases">
        <title>Draft genome sequence of Streptomyces sp. YSPA8.</title>
        <authorList>
            <person name="Moriuchi R."/>
            <person name="Dohra H."/>
            <person name="Yamamura H."/>
            <person name="Kodani S."/>
        </authorList>
    </citation>
    <scope>NUCLEOTIDE SEQUENCE [LARGE SCALE GENOMIC DNA]</scope>
    <source>
        <strain evidence="2 3">YSPA8</strain>
    </source>
</reference>
<comment type="caution">
    <text evidence="2">The sequence shown here is derived from an EMBL/GenBank/DDBJ whole genome shotgun (WGS) entry which is preliminary data.</text>
</comment>
<protein>
    <submittedName>
        <fullName evidence="2">Uncharacterized protein</fullName>
    </submittedName>
</protein>
<sequence length="31" mass="3048">MAARGSPAAVPAGTAPRRGPAVSVRPYTGPE</sequence>
<name>A0ABQ5P5T4_9ACTN</name>
<organism evidence="2 3">
    <name type="scientific">Streptomyces yaizuensis</name>
    <dbReference type="NCBI Taxonomy" id="2989713"/>
    <lineage>
        <taxon>Bacteria</taxon>
        <taxon>Bacillati</taxon>
        <taxon>Actinomycetota</taxon>
        <taxon>Actinomycetes</taxon>
        <taxon>Kitasatosporales</taxon>
        <taxon>Streptomycetaceae</taxon>
        <taxon>Streptomyces</taxon>
    </lineage>
</organism>
<gene>
    <name evidence="2" type="ORF">SYYSPA8_26575</name>
</gene>
<accession>A0ABQ5P5T4</accession>
<feature type="region of interest" description="Disordered" evidence="1">
    <location>
        <begin position="1"/>
        <end position="31"/>
    </location>
</feature>
<keyword evidence="3" id="KW-1185">Reference proteome</keyword>
<proteinExistence type="predicted"/>
<dbReference type="EMBL" id="BSBI01000012">
    <property type="protein sequence ID" value="GLF97934.1"/>
    <property type="molecule type" value="Genomic_DNA"/>
</dbReference>
<evidence type="ECO:0000256" key="1">
    <source>
        <dbReference type="SAM" id="MobiDB-lite"/>
    </source>
</evidence>
<evidence type="ECO:0000313" key="3">
    <source>
        <dbReference type="Proteomes" id="UP001291653"/>
    </source>
</evidence>